<evidence type="ECO:0000313" key="3">
    <source>
        <dbReference type="EMBL" id="KAK7464921.1"/>
    </source>
</evidence>
<dbReference type="Proteomes" id="UP001498398">
    <property type="component" value="Unassembled WGS sequence"/>
</dbReference>
<keyword evidence="2" id="KW-0812">Transmembrane</keyword>
<feature type="region of interest" description="Disordered" evidence="1">
    <location>
        <begin position="355"/>
        <end position="381"/>
    </location>
</feature>
<comment type="caution">
    <text evidence="3">The sequence shown here is derived from an EMBL/GenBank/DDBJ whole genome shotgun (WGS) entry which is preliminary data.</text>
</comment>
<gene>
    <name evidence="3" type="ORF">VKT23_006130</name>
</gene>
<evidence type="ECO:0000313" key="4">
    <source>
        <dbReference type="Proteomes" id="UP001498398"/>
    </source>
</evidence>
<feature type="transmembrane region" description="Helical" evidence="2">
    <location>
        <begin position="387"/>
        <end position="411"/>
    </location>
</feature>
<keyword evidence="4" id="KW-1185">Reference proteome</keyword>
<evidence type="ECO:0000256" key="1">
    <source>
        <dbReference type="SAM" id="MobiDB-lite"/>
    </source>
</evidence>
<keyword evidence="2" id="KW-1133">Transmembrane helix</keyword>
<accession>A0ABR1JPA1</accession>
<dbReference type="EMBL" id="JBANRG010000007">
    <property type="protein sequence ID" value="KAK7464921.1"/>
    <property type="molecule type" value="Genomic_DNA"/>
</dbReference>
<feature type="compositionally biased region" description="Low complexity" evidence="1">
    <location>
        <begin position="355"/>
        <end position="378"/>
    </location>
</feature>
<keyword evidence="2" id="KW-0472">Membrane</keyword>
<proteinExistence type="predicted"/>
<name>A0ABR1JPA1_9AGAR</name>
<feature type="region of interest" description="Disordered" evidence="1">
    <location>
        <begin position="453"/>
        <end position="481"/>
    </location>
</feature>
<dbReference type="Gene3D" id="2.60.120.260">
    <property type="entry name" value="Galactose-binding domain-like"/>
    <property type="match status" value="1"/>
</dbReference>
<reference evidence="3 4" key="1">
    <citation type="submission" date="2024-01" db="EMBL/GenBank/DDBJ databases">
        <title>A draft genome for the cacao thread blight pathogen Marasmiellus scandens.</title>
        <authorList>
            <person name="Baruah I.K."/>
            <person name="Leung J."/>
            <person name="Bukari Y."/>
            <person name="Amoako-Attah I."/>
            <person name="Meinhardt L.W."/>
            <person name="Bailey B.A."/>
            <person name="Cohen S.P."/>
        </authorList>
    </citation>
    <scope>NUCLEOTIDE SEQUENCE [LARGE SCALE GENOMIC DNA]</scope>
    <source>
        <strain evidence="3 4">GH-19</strain>
    </source>
</reference>
<feature type="compositionally biased region" description="Polar residues" evidence="1">
    <location>
        <begin position="469"/>
        <end position="481"/>
    </location>
</feature>
<evidence type="ECO:0000256" key="2">
    <source>
        <dbReference type="SAM" id="Phobius"/>
    </source>
</evidence>
<sequence>MASGIVKGLSAVSFPLTSHPLTMTSHLPFPWPTPLSGLPDEVSSEAVIVVVDDSGISFLGPLDPQASDWQHATPSSINPTFNGTYTWVLGNSTNNHCFMGSHGLVADSFTIYGFTPPMGFNQTYGLGSADSSEFHFSSPPGTGTSLLTSNQSFDFYPPKLTVIDYVTIPVTNKLTNLTGQTILVDDTSPEIHWKGNWTVNKNEYVEITLRMPESNSKIITEADWQWLPHGNSTHSSQNKGDSFTFRFMGTSIKVIGSSPGVDNGNQYPSGFFLSLNFTLDTNSTMQKFDWPGYGTPAHFPYFSADSLNPNENHTLTMSIVEVYAEESASLPQIQIDYLTYTASFTNLVDKPDFSSEFSSDGTDSSTSARSSPTTTSATNNVGSSARIGAIAGGTIGGTILFALAVLASWFCRRKNRSIKSFHDFAQTMMEMPTAFTLQAPVQPNTHSEKAAIIAPSRRSPTTARRHSFSGFSPTSSRDAEVHQTTPNLAIDRLSSNTDQTHRNSILDAEVRPTENGYRELVTRIDILTAALRGYAGPPEYVSEYRSEAGQSA</sequence>
<organism evidence="3 4">
    <name type="scientific">Marasmiellus scandens</name>
    <dbReference type="NCBI Taxonomy" id="2682957"/>
    <lineage>
        <taxon>Eukaryota</taxon>
        <taxon>Fungi</taxon>
        <taxon>Dikarya</taxon>
        <taxon>Basidiomycota</taxon>
        <taxon>Agaricomycotina</taxon>
        <taxon>Agaricomycetes</taxon>
        <taxon>Agaricomycetidae</taxon>
        <taxon>Agaricales</taxon>
        <taxon>Marasmiineae</taxon>
        <taxon>Omphalotaceae</taxon>
        <taxon>Marasmiellus</taxon>
    </lineage>
</organism>
<protein>
    <submittedName>
        <fullName evidence="3">Uncharacterized protein</fullName>
    </submittedName>
</protein>